<dbReference type="EMBL" id="PNQX01000003">
    <property type="protein sequence ID" value="PMQ18869.1"/>
    <property type="molecule type" value="Genomic_DNA"/>
</dbReference>
<evidence type="ECO:0000259" key="1">
    <source>
        <dbReference type="Pfam" id="PF01610"/>
    </source>
</evidence>
<organism evidence="2 3">
    <name type="scientific">Glutamicibacter arilaitensis</name>
    <dbReference type="NCBI Taxonomy" id="256701"/>
    <lineage>
        <taxon>Bacteria</taxon>
        <taxon>Bacillati</taxon>
        <taxon>Actinomycetota</taxon>
        <taxon>Actinomycetes</taxon>
        <taxon>Micrococcales</taxon>
        <taxon>Micrococcaceae</taxon>
        <taxon>Glutamicibacter</taxon>
    </lineage>
</organism>
<dbReference type="Pfam" id="PF01610">
    <property type="entry name" value="DDE_Tnp_ISL3"/>
    <property type="match status" value="1"/>
</dbReference>
<dbReference type="AlphaFoldDB" id="A0A2N7RYA0"/>
<dbReference type="InterPro" id="IPR002560">
    <property type="entry name" value="Transposase_DDE"/>
</dbReference>
<accession>A0A2N7RYA0</accession>
<name>A0A2N7RYA0_9MICC</name>
<proteinExistence type="predicted"/>
<protein>
    <recommendedName>
        <fullName evidence="1">Transposase IS204/IS1001/IS1096/IS1165 DDE domain-containing protein</fullName>
    </recommendedName>
</protein>
<sequence length="74" mass="8019">MEVVATIGFTGFKTAAAEKFPDAVAVMDPFRVGRLAGEAVDVCRRRIQLLLHGHRAAPATRSIPADAPFTLEQR</sequence>
<evidence type="ECO:0000313" key="2">
    <source>
        <dbReference type="EMBL" id="PMQ18869.1"/>
    </source>
</evidence>
<feature type="domain" description="Transposase IS204/IS1001/IS1096/IS1165 DDE" evidence="1">
    <location>
        <begin position="4"/>
        <end position="56"/>
    </location>
</feature>
<comment type="caution">
    <text evidence="2">The sequence shown here is derived from an EMBL/GenBank/DDBJ whole genome shotgun (WGS) entry which is preliminary data.</text>
</comment>
<evidence type="ECO:0000313" key="3">
    <source>
        <dbReference type="Proteomes" id="UP000235739"/>
    </source>
</evidence>
<dbReference type="Proteomes" id="UP000235739">
    <property type="component" value="Unassembled WGS sequence"/>
</dbReference>
<reference evidence="2 3" key="1">
    <citation type="journal article" date="2017" name="Elife">
        <title>Extensive horizontal gene transfer in cheese-associated bacteria.</title>
        <authorList>
            <person name="Bonham K.S."/>
            <person name="Wolfe B.E."/>
            <person name="Dutton R.J."/>
        </authorList>
    </citation>
    <scope>NUCLEOTIDE SEQUENCE [LARGE SCALE GENOMIC DNA]</scope>
    <source>
        <strain evidence="2 3">JB182</strain>
    </source>
</reference>
<gene>
    <name evidence="2" type="ORF">CIK84_15920</name>
</gene>